<dbReference type="PANTHER" id="PTHR23501">
    <property type="entry name" value="MAJOR FACILITATOR SUPERFAMILY"/>
    <property type="match status" value="1"/>
</dbReference>
<feature type="transmembrane region" description="Helical" evidence="7">
    <location>
        <begin position="134"/>
        <end position="156"/>
    </location>
</feature>
<comment type="subcellular location">
    <subcellularLocation>
        <location evidence="1">Cell membrane</location>
        <topology evidence="1">Multi-pass membrane protein</topology>
    </subcellularLocation>
</comment>
<evidence type="ECO:0000256" key="4">
    <source>
        <dbReference type="ARBA" id="ARBA00022692"/>
    </source>
</evidence>
<dbReference type="Gene3D" id="1.20.1250.20">
    <property type="entry name" value="MFS general substrate transporter like domains"/>
    <property type="match status" value="1"/>
</dbReference>
<dbReference type="Pfam" id="PF07690">
    <property type="entry name" value="MFS_1"/>
    <property type="match status" value="1"/>
</dbReference>
<feature type="transmembrane region" description="Helical" evidence="7">
    <location>
        <begin position="263"/>
        <end position="284"/>
    </location>
</feature>
<dbReference type="AlphaFoldDB" id="A0A1I4AJD2"/>
<feature type="transmembrane region" description="Helical" evidence="7">
    <location>
        <begin position="101"/>
        <end position="122"/>
    </location>
</feature>
<dbReference type="PANTHER" id="PTHR23501:SF191">
    <property type="entry name" value="VACUOLAR BASIC AMINO ACID TRANSPORTER 4"/>
    <property type="match status" value="1"/>
</dbReference>
<feature type="transmembrane region" description="Helical" evidence="7">
    <location>
        <begin position="304"/>
        <end position="322"/>
    </location>
</feature>
<evidence type="ECO:0000256" key="5">
    <source>
        <dbReference type="ARBA" id="ARBA00022989"/>
    </source>
</evidence>
<proteinExistence type="predicted"/>
<dbReference type="PROSITE" id="PS50850">
    <property type="entry name" value="MFS"/>
    <property type="match status" value="1"/>
</dbReference>
<keyword evidence="4 7" id="KW-0812">Transmembrane</keyword>
<feature type="transmembrane region" description="Helical" evidence="7">
    <location>
        <begin position="225"/>
        <end position="243"/>
    </location>
</feature>
<protein>
    <submittedName>
        <fullName evidence="9">MFS transporter, DHA2 family, multidrug resistance protein</fullName>
    </submittedName>
</protein>
<evidence type="ECO:0000313" key="10">
    <source>
        <dbReference type="Proteomes" id="UP000198915"/>
    </source>
</evidence>
<evidence type="ECO:0000256" key="7">
    <source>
        <dbReference type="SAM" id="Phobius"/>
    </source>
</evidence>
<dbReference type="STRING" id="1884381.SAMN05518846_11598"/>
<dbReference type="NCBIfam" id="TIGR00711">
    <property type="entry name" value="efflux_EmrB"/>
    <property type="match status" value="1"/>
</dbReference>
<dbReference type="Proteomes" id="UP000198915">
    <property type="component" value="Unassembled WGS sequence"/>
</dbReference>
<name>A0A1I4AJD2_9BACL</name>
<dbReference type="InterPro" id="IPR036259">
    <property type="entry name" value="MFS_trans_sf"/>
</dbReference>
<evidence type="ECO:0000256" key="1">
    <source>
        <dbReference type="ARBA" id="ARBA00004651"/>
    </source>
</evidence>
<dbReference type="Gene3D" id="1.20.1720.10">
    <property type="entry name" value="Multidrug resistance protein D"/>
    <property type="match status" value="1"/>
</dbReference>
<feature type="transmembrane region" description="Helical" evidence="7">
    <location>
        <begin position="48"/>
        <end position="69"/>
    </location>
</feature>
<dbReference type="InterPro" id="IPR004638">
    <property type="entry name" value="EmrB-like"/>
</dbReference>
<sequence length="520" mass="55933">MSREENFWPGVLAIVLGTFMAVLDTSIVNVAIPEMMHVFGVSTEDIQWVVTSYTLTMAAVIPLAGFVGVRFGIKKSYLVSLLLFTVGSLLCGLAWSNGSMIAARIVQAAGGGLMMTIGQSMIQLVVPREKLGPAMGVFGISVFVAPAVGPTLSGYFVQHMDWRFIFTVNIPFGIIAMLLVWRFLREGEVKKNHPFDLPGFVWSAAALVSLLLAVTKGEEEGWDSFYIVSLLLTALICGTLFVIRELSTEHPLVDVRLLANRNFTLGLLVNSMIMVGNFGVIYLLPIYSENMLGKTAMDTGLLMLPQALASGIVTPISGMLAARVGLKPFIVTGLIFCLGSGFLISRIDLDTDVSTLQWLLALRGVGLGMCLMTSMQIPLLAVGDPARVPAASVITNISRQIATSIGIAGLISLFTHRSVEHAVHASEQVTATQPPVMTALEQWQQMYVAKGLSLQEAAASALQLMGQLVKKYAAIQALQDSLLVAAWILVVAFLVMLVAGENKEALQGTKEQPSQSAMLE</sequence>
<dbReference type="EMBL" id="FORT01000015">
    <property type="protein sequence ID" value="SFK56595.1"/>
    <property type="molecule type" value="Genomic_DNA"/>
</dbReference>
<dbReference type="GO" id="GO:0005886">
    <property type="term" value="C:plasma membrane"/>
    <property type="evidence" value="ECO:0007669"/>
    <property type="project" value="UniProtKB-SubCell"/>
</dbReference>
<organism evidence="9 10">
    <name type="scientific">Brevibacillus centrosporus</name>
    <dbReference type="NCBI Taxonomy" id="54910"/>
    <lineage>
        <taxon>Bacteria</taxon>
        <taxon>Bacillati</taxon>
        <taxon>Bacillota</taxon>
        <taxon>Bacilli</taxon>
        <taxon>Bacillales</taxon>
        <taxon>Paenibacillaceae</taxon>
        <taxon>Brevibacillus</taxon>
    </lineage>
</organism>
<feature type="transmembrane region" description="Helical" evidence="7">
    <location>
        <begin position="359"/>
        <end position="382"/>
    </location>
</feature>
<dbReference type="InterPro" id="IPR011701">
    <property type="entry name" value="MFS"/>
</dbReference>
<keyword evidence="5 7" id="KW-1133">Transmembrane helix</keyword>
<gene>
    <name evidence="9" type="ORF">SAMN05518846_11598</name>
</gene>
<feature type="domain" description="Major facilitator superfamily (MFS) profile" evidence="8">
    <location>
        <begin position="10"/>
        <end position="504"/>
    </location>
</feature>
<dbReference type="CDD" id="cd17503">
    <property type="entry name" value="MFS_LmrB_MDR_like"/>
    <property type="match status" value="1"/>
</dbReference>
<evidence type="ECO:0000256" key="2">
    <source>
        <dbReference type="ARBA" id="ARBA00022448"/>
    </source>
</evidence>
<dbReference type="GO" id="GO:0022857">
    <property type="term" value="F:transmembrane transporter activity"/>
    <property type="evidence" value="ECO:0007669"/>
    <property type="project" value="InterPro"/>
</dbReference>
<dbReference type="InterPro" id="IPR020846">
    <property type="entry name" value="MFS_dom"/>
</dbReference>
<dbReference type="RefSeq" id="WP_092273785.1">
    <property type="nucleotide sequence ID" value="NZ_FORT01000015.1"/>
</dbReference>
<keyword evidence="10" id="KW-1185">Reference proteome</keyword>
<dbReference type="SUPFAM" id="SSF103473">
    <property type="entry name" value="MFS general substrate transporter"/>
    <property type="match status" value="1"/>
</dbReference>
<feature type="transmembrane region" description="Helical" evidence="7">
    <location>
        <begin position="195"/>
        <end position="213"/>
    </location>
</feature>
<feature type="transmembrane region" description="Helical" evidence="7">
    <location>
        <begin position="481"/>
        <end position="500"/>
    </location>
</feature>
<keyword evidence="6 7" id="KW-0472">Membrane</keyword>
<reference evidence="10" key="1">
    <citation type="submission" date="2016-10" db="EMBL/GenBank/DDBJ databases">
        <authorList>
            <person name="Varghese N."/>
            <person name="Submissions S."/>
        </authorList>
    </citation>
    <scope>NUCLEOTIDE SEQUENCE [LARGE SCALE GENOMIC DNA]</scope>
    <source>
        <strain evidence="10">OK042</strain>
    </source>
</reference>
<evidence type="ECO:0000313" key="9">
    <source>
        <dbReference type="EMBL" id="SFK56595.1"/>
    </source>
</evidence>
<dbReference type="PRINTS" id="PR01036">
    <property type="entry name" value="TCRTETB"/>
</dbReference>
<keyword evidence="3" id="KW-1003">Cell membrane</keyword>
<feature type="transmembrane region" description="Helical" evidence="7">
    <location>
        <begin position="7"/>
        <end position="28"/>
    </location>
</feature>
<accession>A0A1I4AJD2</accession>
<evidence type="ECO:0000256" key="6">
    <source>
        <dbReference type="ARBA" id="ARBA00023136"/>
    </source>
</evidence>
<keyword evidence="2" id="KW-0813">Transport</keyword>
<evidence type="ECO:0000256" key="3">
    <source>
        <dbReference type="ARBA" id="ARBA00022475"/>
    </source>
</evidence>
<feature type="transmembrane region" description="Helical" evidence="7">
    <location>
        <begin position="76"/>
        <end position="95"/>
    </location>
</feature>
<feature type="transmembrane region" description="Helical" evidence="7">
    <location>
        <begin position="329"/>
        <end position="347"/>
    </location>
</feature>
<evidence type="ECO:0000259" key="8">
    <source>
        <dbReference type="PROSITE" id="PS50850"/>
    </source>
</evidence>
<feature type="transmembrane region" description="Helical" evidence="7">
    <location>
        <begin position="162"/>
        <end position="183"/>
    </location>
</feature>